<keyword evidence="1" id="KW-0812">Transmembrane</keyword>
<dbReference type="InterPro" id="IPR029058">
    <property type="entry name" value="AB_hydrolase_fold"/>
</dbReference>
<proteinExistence type="predicted"/>
<feature type="transmembrane region" description="Helical" evidence="1">
    <location>
        <begin position="14"/>
        <end position="35"/>
    </location>
</feature>
<keyword evidence="1" id="KW-0472">Membrane</keyword>
<sequence>MLEQIKAMKYKKQYAYIAGGGLILAILYILISIYITSLAYKTIINLPEISPTDYGLQYEEVEFQSTDNSELTLRGWWIPNKSKNTIIYLHGIDSNRAGHTSEQTVPPGLEVLKHMHS</sequence>
<protein>
    <submittedName>
        <fullName evidence="2">Uncharacterized protein</fullName>
    </submittedName>
</protein>
<keyword evidence="1" id="KW-1133">Transmembrane helix</keyword>
<gene>
    <name evidence="2" type="ORF">METZ01_LOCUS346352</name>
</gene>
<dbReference type="AlphaFoldDB" id="A0A382R912"/>
<evidence type="ECO:0000256" key="1">
    <source>
        <dbReference type="SAM" id="Phobius"/>
    </source>
</evidence>
<reference evidence="2" key="1">
    <citation type="submission" date="2018-05" db="EMBL/GenBank/DDBJ databases">
        <authorList>
            <person name="Lanie J.A."/>
            <person name="Ng W.-L."/>
            <person name="Kazmierczak K.M."/>
            <person name="Andrzejewski T.M."/>
            <person name="Davidsen T.M."/>
            <person name="Wayne K.J."/>
            <person name="Tettelin H."/>
            <person name="Glass J.I."/>
            <person name="Rusch D."/>
            <person name="Podicherti R."/>
            <person name="Tsui H.-C.T."/>
            <person name="Winkler M.E."/>
        </authorList>
    </citation>
    <scope>NUCLEOTIDE SEQUENCE</scope>
</reference>
<accession>A0A382R912</accession>
<organism evidence="2">
    <name type="scientific">marine metagenome</name>
    <dbReference type="NCBI Taxonomy" id="408172"/>
    <lineage>
        <taxon>unclassified sequences</taxon>
        <taxon>metagenomes</taxon>
        <taxon>ecological metagenomes</taxon>
    </lineage>
</organism>
<dbReference type="EMBL" id="UINC01119576">
    <property type="protein sequence ID" value="SVC93498.1"/>
    <property type="molecule type" value="Genomic_DNA"/>
</dbReference>
<name>A0A382R912_9ZZZZ</name>
<feature type="non-terminal residue" evidence="2">
    <location>
        <position position="117"/>
    </location>
</feature>
<evidence type="ECO:0000313" key="2">
    <source>
        <dbReference type="EMBL" id="SVC93498.1"/>
    </source>
</evidence>
<dbReference type="SUPFAM" id="SSF53474">
    <property type="entry name" value="alpha/beta-Hydrolases"/>
    <property type="match status" value="1"/>
</dbReference>